<dbReference type="PANTHER" id="PTHR34835">
    <property type="entry name" value="OS07G0283600 PROTEIN-RELATED"/>
    <property type="match status" value="1"/>
</dbReference>
<proteinExistence type="predicted"/>
<gene>
    <name evidence="1" type="ORF">CFOL_v3_34579</name>
</gene>
<keyword evidence="2" id="KW-1185">Reference proteome</keyword>
<dbReference type="EMBL" id="BDDD01007070">
    <property type="protein sequence ID" value="GAV91180.1"/>
    <property type="molecule type" value="Genomic_DNA"/>
</dbReference>
<evidence type="ECO:0000313" key="2">
    <source>
        <dbReference type="Proteomes" id="UP000187406"/>
    </source>
</evidence>
<dbReference type="InParanoid" id="A0A1Q3DFA9"/>
<organism evidence="1 2">
    <name type="scientific">Cephalotus follicularis</name>
    <name type="common">Albany pitcher plant</name>
    <dbReference type="NCBI Taxonomy" id="3775"/>
    <lineage>
        <taxon>Eukaryota</taxon>
        <taxon>Viridiplantae</taxon>
        <taxon>Streptophyta</taxon>
        <taxon>Embryophyta</taxon>
        <taxon>Tracheophyta</taxon>
        <taxon>Spermatophyta</taxon>
        <taxon>Magnoliopsida</taxon>
        <taxon>eudicotyledons</taxon>
        <taxon>Gunneridae</taxon>
        <taxon>Pentapetalae</taxon>
        <taxon>rosids</taxon>
        <taxon>fabids</taxon>
        <taxon>Oxalidales</taxon>
        <taxon>Cephalotaceae</taxon>
        <taxon>Cephalotus</taxon>
    </lineage>
</organism>
<comment type="caution">
    <text evidence="1">The sequence shown here is derived from an EMBL/GenBank/DDBJ whole genome shotgun (WGS) entry which is preliminary data.</text>
</comment>
<dbReference type="Proteomes" id="UP000187406">
    <property type="component" value="Unassembled WGS sequence"/>
</dbReference>
<dbReference type="AlphaFoldDB" id="A0A1Q3DFA9"/>
<name>A0A1Q3DFA9_CEPFO</name>
<reference evidence="2" key="1">
    <citation type="submission" date="2016-04" db="EMBL/GenBank/DDBJ databases">
        <title>Cephalotus genome sequencing.</title>
        <authorList>
            <person name="Fukushima K."/>
            <person name="Hasebe M."/>
            <person name="Fang X."/>
        </authorList>
    </citation>
    <scope>NUCLEOTIDE SEQUENCE [LARGE SCALE GENOMIC DNA]</scope>
    <source>
        <strain evidence="2">cv. St1</strain>
    </source>
</reference>
<evidence type="ECO:0000313" key="1">
    <source>
        <dbReference type="EMBL" id="GAV91180.1"/>
    </source>
</evidence>
<protein>
    <submittedName>
        <fullName evidence="1">Uncharacterized protein</fullName>
    </submittedName>
</protein>
<dbReference type="OrthoDB" id="831059at2759"/>
<accession>A0A1Q3DFA9</accession>
<sequence>MEQLCERFGLPAEDAIKLSWLEDELVVACPNSEEFKGKFILYTLRRLLCPTSDTIAPRYFVCYLNDDAIGGHLNWADYVCNYLIDSIRTFQCVTVARTYVSGCLPILQVVYFDLVSHCAGRQSFKNSMLPRIAAWGKDDIARVMRRNLDFKNIRFQKGRTGEWAYAKPSTSTHVEEQQAAITSVLLVVREEIADMHLGVRLELSLLVKSVQDDIRSVIGRTVPPLDATQHVTTPVDVKDGVGHGTTPRGGVKGGFVHASNPKAFFKDADMFVGSTVARDDDSRLPPEPTMFKPVAKASQKRDWEDAKQGKRVTKVAKLKKEKPNAECLRNTCSNVCDLRSRAV</sequence>
<dbReference type="PANTHER" id="PTHR34835:SF82">
    <property type="entry name" value="OS01G0826651 PROTEIN"/>
    <property type="match status" value="1"/>
</dbReference>